<accession>H0EDN0</accession>
<keyword evidence="1" id="KW-1133">Transmembrane helix</keyword>
<proteinExistence type="predicted"/>
<dbReference type="EMBL" id="AGUE01000010">
    <property type="protein sequence ID" value="EHL03270.1"/>
    <property type="molecule type" value="Genomic_DNA"/>
</dbReference>
<evidence type="ECO:0000313" key="2">
    <source>
        <dbReference type="EMBL" id="EHL03270.1"/>
    </source>
</evidence>
<feature type="transmembrane region" description="Helical" evidence="1">
    <location>
        <begin position="6"/>
        <end position="29"/>
    </location>
</feature>
<evidence type="ECO:0000256" key="1">
    <source>
        <dbReference type="SAM" id="Phobius"/>
    </source>
</evidence>
<keyword evidence="1" id="KW-0812">Transmembrane</keyword>
<evidence type="ECO:0000313" key="3">
    <source>
        <dbReference type="Proteomes" id="UP000005446"/>
    </source>
</evidence>
<name>H0EDN0_GLAL7</name>
<keyword evidence="1" id="KW-0472">Membrane</keyword>
<dbReference type="HOGENOM" id="CLU_3050482_0_0_1"/>
<gene>
    <name evidence="2" type="ORF">M7I_0485</name>
</gene>
<reference evidence="2 3" key="1">
    <citation type="journal article" date="2012" name="Eukaryot. Cell">
        <title>Genome sequence of the fungus Glarea lozoyensis: the first genome sequence of a species from the Helotiaceae family.</title>
        <authorList>
            <person name="Youssar L."/>
            <person name="Gruening B.A."/>
            <person name="Erxleben A."/>
            <person name="Guenther S."/>
            <person name="Huettel W."/>
        </authorList>
    </citation>
    <scope>NUCLEOTIDE SEQUENCE [LARGE SCALE GENOMIC DNA]</scope>
    <source>
        <strain evidence="3">ATCC 74030 / MF5533</strain>
    </source>
</reference>
<dbReference type="Proteomes" id="UP000005446">
    <property type="component" value="Unassembled WGS sequence"/>
</dbReference>
<keyword evidence="3" id="KW-1185">Reference proteome</keyword>
<dbReference type="InParanoid" id="H0EDN0"/>
<protein>
    <submittedName>
        <fullName evidence="2">Uncharacterized protein</fullName>
    </submittedName>
</protein>
<organism evidence="2 3">
    <name type="scientific">Glarea lozoyensis (strain ATCC 74030 / MF5533)</name>
    <dbReference type="NCBI Taxonomy" id="1104152"/>
    <lineage>
        <taxon>Eukaryota</taxon>
        <taxon>Fungi</taxon>
        <taxon>Dikarya</taxon>
        <taxon>Ascomycota</taxon>
        <taxon>Pezizomycotina</taxon>
        <taxon>Leotiomycetes</taxon>
        <taxon>Helotiales</taxon>
        <taxon>Helotiaceae</taxon>
        <taxon>Glarea</taxon>
    </lineage>
</organism>
<dbReference type="AlphaFoldDB" id="H0EDN0"/>
<comment type="caution">
    <text evidence="2">The sequence shown here is derived from an EMBL/GenBank/DDBJ whole genome shotgun (WGS) entry which is preliminary data.</text>
</comment>
<sequence length="54" mass="5884">MSMFGIIITIVSLGILIRVIAIEAILALIRERVNSGIGRISLLFIDLSHSTTTM</sequence>